<feature type="domain" description="MIF4G" evidence="1">
    <location>
        <begin position="62"/>
        <end position="267"/>
    </location>
</feature>
<evidence type="ECO:0000313" key="2">
    <source>
        <dbReference type="Proteomes" id="UP000887565"/>
    </source>
</evidence>
<protein>
    <submittedName>
        <fullName evidence="3">MIF4G domain-containing protein</fullName>
    </submittedName>
</protein>
<name>A0A915KL95_ROMCU</name>
<dbReference type="Gene3D" id="1.25.40.180">
    <property type="match status" value="1"/>
</dbReference>
<dbReference type="PANTHER" id="PTHR12839">
    <property type="entry name" value="NONSENSE-MEDIATED MRNA DECAY PROTEIN 2 UP-FRAMESHIFT SUPPRESSOR 2"/>
    <property type="match status" value="1"/>
</dbReference>
<dbReference type="AlphaFoldDB" id="A0A915KL95"/>
<dbReference type="InterPro" id="IPR003890">
    <property type="entry name" value="MIF4G-like_typ-3"/>
</dbReference>
<evidence type="ECO:0000313" key="3">
    <source>
        <dbReference type="WBParaSite" id="nRc.2.0.1.t39541-RA"/>
    </source>
</evidence>
<dbReference type="GO" id="GO:0035145">
    <property type="term" value="C:exon-exon junction complex"/>
    <property type="evidence" value="ECO:0007669"/>
    <property type="project" value="TreeGrafter"/>
</dbReference>
<dbReference type="SMART" id="SM00543">
    <property type="entry name" value="MIF4G"/>
    <property type="match status" value="1"/>
</dbReference>
<dbReference type="GO" id="GO:0005737">
    <property type="term" value="C:cytoplasm"/>
    <property type="evidence" value="ECO:0007669"/>
    <property type="project" value="TreeGrafter"/>
</dbReference>
<dbReference type="OMA" id="HICGILH"/>
<dbReference type="GO" id="GO:0000184">
    <property type="term" value="P:nuclear-transcribed mRNA catabolic process, nonsense-mediated decay"/>
    <property type="evidence" value="ECO:0007669"/>
    <property type="project" value="InterPro"/>
</dbReference>
<dbReference type="SUPFAM" id="SSF48371">
    <property type="entry name" value="ARM repeat"/>
    <property type="match status" value="1"/>
</dbReference>
<dbReference type="PANTHER" id="PTHR12839:SF7">
    <property type="entry name" value="REGULATOR OF NONSENSE TRANSCRIPTS 2"/>
    <property type="match status" value="1"/>
</dbReference>
<sequence>METENEPATSIIISTSEVTENEIRDYITNLKKKMEMRLNLRQANLSVDRPDESMLRKLDSNLKKNTAFVKKVKLFTDSQKVAILKEFQSLNLSKYVGELASSISEAKLKISDVPAIVELCSLIHQRYADFANNLLESYFKKVFPKRKDDVITNLSKFRVDIRLLADLIIAGIFSEKDALNVLGAALNFLVQCDKEEHQFLPIIISFCKFCGEDFGNFVPRRYKLAAIKFGLELPQIICFIGTDRQNIIVNLFKDYAAKLNEDLLKHFMLCTGDSKYQSLGDITP</sequence>
<organism evidence="2 3">
    <name type="scientific">Romanomermis culicivorax</name>
    <name type="common">Nematode worm</name>
    <dbReference type="NCBI Taxonomy" id="13658"/>
    <lineage>
        <taxon>Eukaryota</taxon>
        <taxon>Metazoa</taxon>
        <taxon>Ecdysozoa</taxon>
        <taxon>Nematoda</taxon>
        <taxon>Enoplea</taxon>
        <taxon>Dorylaimia</taxon>
        <taxon>Mermithida</taxon>
        <taxon>Mermithoidea</taxon>
        <taxon>Mermithidae</taxon>
        <taxon>Romanomermis</taxon>
    </lineage>
</organism>
<dbReference type="InterPro" id="IPR016024">
    <property type="entry name" value="ARM-type_fold"/>
</dbReference>
<dbReference type="GO" id="GO:0003723">
    <property type="term" value="F:RNA binding"/>
    <property type="evidence" value="ECO:0007669"/>
    <property type="project" value="InterPro"/>
</dbReference>
<evidence type="ECO:0000259" key="1">
    <source>
        <dbReference type="SMART" id="SM00543"/>
    </source>
</evidence>
<keyword evidence="2" id="KW-1185">Reference proteome</keyword>
<dbReference type="InterPro" id="IPR039762">
    <property type="entry name" value="Nmd2/UPF2"/>
</dbReference>
<proteinExistence type="predicted"/>
<dbReference type="Pfam" id="PF02854">
    <property type="entry name" value="MIF4G"/>
    <property type="match status" value="1"/>
</dbReference>
<dbReference type="WBParaSite" id="nRc.2.0.1.t39541-RA">
    <property type="protein sequence ID" value="nRc.2.0.1.t39541-RA"/>
    <property type="gene ID" value="nRc.2.0.1.g39541"/>
</dbReference>
<reference evidence="3" key="1">
    <citation type="submission" date="2022-11" db="UniProtKB">
        <authorList>
            <consortium name="WormBaseParasite"/>
        </authorList>
    </citation>
    <scope>IDENTIFICATION</scope>
</reference>
<accession>A0A915KL95</accession>
<dbReference type="Proteomes" id="UP000887565">
    <property type="component" value="Unplaced"/>
</dbReference>